<comment type="subcellular location">
    <subcellularLocation>
        <location evidence="1">Mitochondrion</location>
    </subcellularLocation>
</comment>
<dbReference type="GO" id="GO:0003735">
    <property type="term" value="F:structural constituent of ribosome"/>
    <property type="evidence" value="ECO:0007669"/>
    <property type="project" value="InterPro"/>
</dbReference>
<reference evidence="8" key="1">
    <citation type="submission" date="2020-12" db="EMBL/GenBank/DDBJ databases">
        <title>Metabolic potential, ecology and presence of endohyphal bacteria is reflected in genomic diversity of Mucoromycotina.</title>
        <authorList>
            <person name="Muszewska A."/>
            <person name="Okrasinska A."/>
            <person name="Steczkiewicz K."/>
            <person name="Drgas O."/>
            <person name="Orlowska M."/>
            <person name="Perlinska-Lenart U."/>
            <person name="Aleksandrzak-Piekarczyk T."/>
            <person name="Szatraj K."/>
            <person name="Zielenkiewicz U."/>
            <person name="Pilsyk S."/>
            <person name="Malc E."/>
            <person name="Mieczkowski P."/>
            <person name="Kruszewska J.S."/>
            <person name="Biernat P."/>
            <person name="Pawlowska J."/>
        </authorList>
    </citation>
    <scope>NUCLEOTIDE SEQUENCE</scope>
    <source>
        <strain evidence="8">WA0000017839</strain>
    </source>
</reference>
<keyword evidence="3" id="KW-0689">Ribosomal protein</keyword>
<dbReference type="PANTHER" id="PTHR21183">
    <property type="entry name" value="RIBOSOMAL PROTEIN L47, MITOCHONDRIAL-RELATED"/>
    <property type="match status" value="1"/>
</dbReference>
<evidence type="ECO:0000256" key="7">
    <source>
        <dbReference type="ARBA" id="ARBA00035399"/>
    </source>
</evidence>
<evidence type="ECO:0000256" key="1">
    <source>
        <dbReference type="ARBA" id="ARBA00004173"/>
    </source>
</evidence>
<sequence>MSMLQRISRSINWGLTNRTFSTSRIALAETTTTPVAPVKATGLYQFFENNESLPKQNWTGNNKQQATSNTRRAWKAQELRQKSFDDLHKLWYVLLKERNVLATQREEASRLKLPKQLWTNQGRLKKCQKSMARIKFVLHERQREYEQQLVKNAVVVESQ</sequence>
<evidence type="ECO:0000313" key="8">
    <source>
        <dbReference type="EMBL" id="KAG2195983.1"/>
    </source>
</evidence>
<organism evidence="8 9">
    <name type="scientific">Mucor saturninus</name>
    <dbReference type="NCBI Taxonomy" id="64648"/>
    <lineage>
        <taxon>Eukaryota</taxon>
        <taxon>Fungi</taxon>
        <taxon>Fungi incertae sedis</taxon>
        <taxon>Mucoromycota</taxon>
        <taxon>Mucoromycotina</taxon>
        <taxon>Mucoromycetes</taxon>
        <taxon>Mucorales</taxon>
        <taxon>Mucorineae</taxon>
        <taxon>Mucoraceae</taxon>
        <taxon>Mucor</taxon>
    </lineage>
</organism>
<dbReference type="Gene3D" id="6.10.330.20">
    <property type="match status" value="1"/>
</dbReference>
<dbReference type="OrthoDB" id="270763at2759"/>
<evidence type="ECO:0000256" key="3">
    <source>
        <dbReference type="ARBA" id="ARBA00022980"/>
    </source>
</evidence>
<dbReference type="InterPro" id="IPR010729">
    <property type="entry name" value="Ribosomal_uL29_mit"/>
</dbReference>
<dbReference type="InterPro" id="IPR038340">
    <property type="entry name" value="MRP-L47_sf"/>
</dbReference>
<evidence type="ECO:0000256" key="4">
    <source>
        <dbReference type="ARBA" id="ARBA00023128"/>
    </source>
</evidence>
<keyword evidence="5" id="KW-0687">Ribonucleoprotein</keyword>
<dbReference type="SUPFAM" id="SSF46561">
    <property type="entry name" value="Ribosomal protein L29 (L29p)"/>
    <property type="match status" value="1"/>
</dbReference>
<dbReference type="EMBL" id="JAEPRD010000156">
    <property type="protein sequence ID" value="KAG2195983.1"/>
    <property type="molecule type" value="Genomic_DNA"/>
</dbReference>
<dbReference type="PANTHER" id="PTHR21183:SF18">
    <property type="entry name" value="LARGE RIBOSOMAL SUBUNIT PROTEIN UL29M"/>
    <property type="match status" value="1"/>
</dbReference>
<evidence type="ECO:0000313" key="9">
    <source>
        <dbReference type="Proteomes" id="UP000603453"/>
    </source>
</evidence>
<gene>
    <name evidence="8" type="ORF">INT47_011488</name>
</gene>
<dbReference type="Pfam" id="PF06984">
    <property type="entry name" value="MRP-L47"/>
    <property type="match status" value="1"/>
</dbReference>
<evidence type="ECO:0000256" key="2">
    <source>
        <dbReference type="ARBA" id="ARBA00009254"/>
    </source>
</evidence>
<keyword evidence="4" id="KW-0496">Mitochondrion</keyword>
<dbReference type="GO" id="GO:0032543">
    <property type="term" value="P:mitochondrial translation"/>
    <property type="evidence" value="ECO:0007669"/>
    <property type="project" value="TreeGrafter"/>
</dbReference>
<accession>A0A8H7UXS2</accession>
<dbReference type="AlphaFoldDB" id="A0A8H7UXS2"/>
<dbReference type="GO" id="GO:0005762">
    <property type="term" value="C:mitochondrial large ribosomal subunit"/>
    <property type="evidence" value="ECO:0007669"/>
    <property type="project" value="TreeGrafter"/>
</dbReference>
<comment type="caution">
    <text evidence="8">The sequence shown here is derived from an EMBL/GenBank/DDBJ whole genome shotgun (WGS) entry which is preliminary data.</text>
</comment>
<protein>
    <recommendedName>
        <fullName evidence="6">Large ribosomal subunit protein uL29m</fullName>
    </recommendedName>
    <alternativeName>
        <fullName evidence="7">54S ribosomal protein L4, mitochondrial</fullName>
    </alternativeName>
</protein>
<dbReference type="InterPro" id="IPR036049">
    <property type="entry name" value="Ribosomal_uL29_sf"/>
</dbReference>
<dbReference type="Proteomes" id="UP000603453">
    <property type="component" value="Unassembled WGS sequence"/>
</dbReference>
<name>A0A8H7UXS2_9FUNG</name>
<comment type="similarity">
    <text evidence="2">Belongs to the universal ribosomal protein uL29 family.</text>
</comment>
<proteinExistence type="inferred from homology"/>
<evidence type="ECO:0000256" key="5">
    <source>
        <dbReference type="ARBA" id="ARBA00023274"/>
    </source>
</evidence>
<evidence type="ECO:0000256" key="6">
    <source>
        <dbReference type="ARBA" id="ARBA00035289"/>
    </source>
</evidence>
<keyword evidence="9" id="KW-1185">Reference proteome</keyword>